<accession>A0A0S2K3X9</accession>
<evidence type="ECO:0000313" key="2">
    <source>
        <dbReference type="EMBL" id="ALO42771.1"/>
    </source>
</evidence>
<evidence type="ECO:0000256" key="1">
    <source>
        <dbReference type="SAM" id="Phobius"/>
    </source>
</evidence>
<keyword evidence="1" id="KW-0472">Membrane</keyword>
<reference evidence="3" key="1">
    <citation type="submission" date="2015-11" db="EMBL/GenBank/DDBJ databases">
        <authorList>
            <person name="Kim K.M."/>
        </authorList>
    </citation>
    <scope>NUCLEOTIDE SEQUENCE [LARGE SCALE GENOMIC DNA]</scope>
    <source>
        <strain evidence="3">KCTC 12086</strain>
    </source>
</reference>
<keyword evidence="1" id="KW-1133">Transmembrane helix</keyword>
<dbReference type="AlphaFoldDB" id="A0A0S2K3X9"/>
<protein>
    <submittedName>
        <fullName evidence="2">Uncharacterized protein</fullName>
    </submittedName>
</protein>
<organism evidence="2 3">
    <name type="scientific">Pseudoalteromonas phenolica</name>
    <dbReference type="NCBI Taxonomy" id="161398"/>
    <lineage>
        <taxon>Bacteria</taxon>
        <taxon>Pseudomonadati</taxon>
        <taxon>Pseudomonadota</taxon>
        <taxon>Gammaproteobacteria</taxon>
        <taxon>Alteromonadales</taxon>
        <taxon>Pseudoalteromonadaceae</taxon>
        <taxon>Pseudoalteromonas</taxon>
    </lineage>
</organism>
<keyword evidence="3" id="KW-1185">Reference proteome</keyword>
<evidence type="ECO:0000313" key="3">
    <source>
        <dbReference type="Proteomes" id="UP000061457"/>
    </source>
</evidence>
<dbReference type="STRING" id="161398.PP2015_2274"/>
<keyword evidence="1" id="KW-0812">Transmembrane</keyword>
<dbReference type="KEGG" id="pphe:PP2015_2274"/>
<feature type="transmembrane region" description="Helical" evidence="1">
    <location>
        <begin position="82"/>
        <end position="105"/>
    </location>
</feature>
<feature type="transmembrane region" description="Helical" evidence="1">
    <location>
        <begin position="48"/>
        <end position="70"/>
    </location>
</feature>
<feature type="transmembrane region" description="Helical" evidence="1">
    <location>
        <begin position="7"/>
        <end position="28"/>
    </location>
</feature>
<dbReference type="Proteomes" id="UP000061457">
    <property type="component" value="Chromosome I"/>
</dbReference>
<proteinExistence type="predicted"/>
<dbReference type="PATRIC" id="fig|161398.10.peg.2318"/>
<sequence length="109" mass="12424">MDKVALLRMLAFTLPLVLFGLMLFPWPFNLINAAMVFDAPIKGFFDGITRWIVAISLVSYPLLYGVATFLSFKAMKNKRKPLIVLMFSCISILSAHSIFMIYMAFEILH</sequence>
<name>A0A0S2K3X9_9GAMM</name>
<gene>
    <name evidence="2" type="ORF">PP2015_2274</name>
</gene>
<dbReference type="EMBL" id="CP013187">
    <property type="protein sequence ID" value="ALO42771.1"/>
    <property type="molecule type" value="Genomic_DNA"/>
</dbReference>
<dbReference type="OrthoDB" id="9758297at2"/>
<dbReference type="RefSeq" id="WP_058030478.1">
    <property type="nucleotide sequence ID" value="NZ_CP013187.1"/>
</dbReference>